<evidence type="ECO:0000256" key="7">
    <source>
        <dbReference type="ARBA" id="ARBA00023239"/>
    </source>
</evidence>
<protein>
    <recommendedName>
        <fullName evidence="8">Abasic site processing protein</fullName>
        <ecNumber evidence="8">3.4.-.-</ecNumber>
    </recommendedName>
</protein>
<dbReference type="InterPro" id="IPR036590">
    <property type="entry name" value="SRAP-like"/>
</dbReference>
<keyword evidence="2 8" id="KW-0645">Protease</keyword>
<keyword evidence="4 8" id="KW-0378">Hydrolase</keyword>
<proteinExistence type="inferred from homology"/>
<evidence type="ECO:0000256" key="1">
    <source>
        <dbReference type="ARBA" id="ARBA00008136"/>
    </source>
</evidence>
<evidence type="ECO:0000313" key="10">
    <source>
        <dbReference type="Proteomes" id="UP000199347"/>
    </source>
</evidence>
<dbReference type="RefSeq" id="WP_092809178.1">
    <property type="nucleotide sequence ID" value="NZ_FMVW01000001.1"/>
</dbReference>
<dbReference type="OrthoDB" id="9782620at2"/>
<evidence type="ECO:0000256" key="4">
    <source>
        <dbReference type="ARBA" id="ARBA00022801"/>
    </source>
</evidence>
<evidence type="ECO:0000256" key="5">
    <source>
        <dbReference type="ARBA" id="ARBA00023124"/>
    </source>
</evidence>
<keyword evidence="5" id="KW-0190">Covalent protein-DNA linkage</keyword>
<dbReference type="SUPFAM" id="SSF143081">
    <property type="entry name" value="BB1717-like"/>
    <property type="match status" value="1"/>
</dbReference>
<dbReference type="GO" id="GO:0003697">
    <property type="term" value="F:single-stranded DNA binding"/>
    <property type="evidence" value="ECO:0007669"/>
    <property type="project" value="InterPro"/>
</dbReference>
<name>A0A1G5MCD4_AFIMA</name>
<keyword evidence="6" id="KW-0238">DNA-binding</keyword>
<dbReference type="PANTHER" id="PTHR13604">
    <property type="entry name" value="DC12-RELATED"/>
    <property type="match status" value="1"/>
</dbReference>
<evidence type="ECO:0000256" key="8">
    <source>
        <dbReference type="RuleBase" id="RU364100"/>
    </source>
</evidence>
<dbReference type="Pfam" id="PF02586">
    <property type="entry name" value="SRAP"/>
    <property type="match status" value="1"/>
</dbReference>
<keyword evidence="3" id="KW-0227">DNA damage</keyword>
<evidence type="ECO:0000313" key="9">
    <source>
        <dbReference type="EMBL" id="SCZ22069.1"/>
    </source>
</evidence>
<evidence type="ECO:0000256" key="2">
    <source>
        <dbReference type="ARBA" id="ARBA00022670"/>
    </source>
</evidence>
<dbReference type="AlphaFoldDB" id="A0A1G5MCD4"/>
<reference evidence="9 10" key="1">
    <citation type="submission" date="2016-10" db="EMBL/GenBank/DDBJ databases">
        <authorList>
            <person name="de Groot N.N."/>
        </authorList>
    </citation>
    <scope>NUCLEOTIDE SEQUENCE [LARGE SCALE GENOMIC DNA]</scope>
    <source>
        <strain evidence="9 10">DSM 2698</strain>
    </source>
</reference>
<organism evidence="9 10">
    <name type="scientific">Afifella marina DSM 2698</name>
    <dbReference type="NCBI Taxonomy" id="1120955"/>
    <lineage>
        <taxon>Bacteria</taxon>
        <taxon>Pseudomonadati</taxon>
        <taxon>Pseudomonadota</taxon>
        <taxon>Alphaproteobacteria</taxon>
        <taxon>Hyphomicrobiales</taxon>
        <taxon>Afifellaceae</taxon>
        <taxon>Afifella</taxon>
    </lineage>
</organism>
<evidence type="ECO:0000256" key="6">
    <source>
        <dbReference type="ARBA" id="ARBA00023125"/>
    </source>
</evidence>
<dbReference type="GO" id="GO:0006508">
    <property type="term" value="P:proteolysis"/>
    <property type="evidence" value="ECO:0007669"/>
    <property type="project" value="UniProtKB-KW"/>
</dbReference>
<gene>
    <name evidence="9" type="ORF">SAMN03080610_00367</name>
</gene>
<accession>A0A1G5MCD4</accession>
<keyword evidence="7" id="KW-0456">Lyase</keyword>
<comment type="similarity">
    <text evidence="1 8">Belongs to the SOS response-associated peptidase family.</text>
</comment>
<evidence type="ECO:0000256" key="3">
    <source>
        <dbReference type="ARBA" id="ARBA00022763"/>
    </source>
</evidence>
<dbReference type="InterPro" id="IPR003738">
    <property type="entry name" value="SRAP"/>
</dbReference>
<keyword evidence="10" id="KW-1185">Reference proteome</keyword>
<dbReference type="STRING" id="1120955.SAMN03080610_00367"/>
<dbReference type="EMBL" id="FMVW01000001">
    <property type="protein sequence ID" value="SCZ22069.1"/>
    <property type="molecule type" value="Genomic_DNA"/>
</dbReference>
<dbReference type="Gene3D" id="3.90.1680.10">
    <property type="entry name" value="SOS response associated peptidase-like"/>
    <property type="match status" value="1"/>
</dbReference>
<dbReference type="EC" id="3.4.-.-" evidence="8"/>
<dbReference type="Proteomes" id="UP000199347">
    <property type="component" value="Unassembled WGS sequence"/>
</dbReference>
<sequence length="239" mass="26490">MCGRFVLAMPADAIKELFNLAVFDERLLPPRYNIAPTQPIVVIRQGFDGVEAVPVRWGFLPSWVKDTTRFPLLINARAEDIREKPAFRNAIRRRRCLVPASGFYEWQARGKGPKQPYWIAPKAGGPVAFAGIWETWIGADGSEIDTAAIITVAAEAPLDEVHHRRPAMIAPENFALWISGEDMTDAALSILTDLGAETLQATPVSRRVNRVADDDAGLIEPVSEEEEMPPAKPVQQRLL</sequence>
<dbReference type="GO" id="GO:0016829">
    <property type="term" value="F:lyase activity"/>
    <property type="evidence" value="ECO:0007669"/>
    <property type="project" value="UniProtKB-KW"/>
</dbReference>
<dbReference type="GO" id="GO:0106300">
    <property type="term" value="P:protein-DNA covalent cross-linking repair"/>
    <property type="evidence" value="ECO:0007669"/>
    <property type="project" value="InterPro"/>
</dbReference>
<dbReference type="PANTHER" id="PTHR13604:SF0">
    <property type="entry name" value="ABASIC SITE PROCESSING PROTEIN HMCES"/>
    <property type="match status" value="1"/>
</dbReference>
<dbReference type="GO" id="GO:0008233">
    <property type="term" value="F:peptidase activity"/>
    <property type="evidence" value="ECO:0007669"/>
    <property type="project" value="UniProtKB-KW"/>
</dbReference>